<feature type="region of interest" description="Disordered" evidence="1">
    <location>
        <begin position="1"/>
        <end position="62"/>
    </location>
</feature>
<gene>
    <name evidence="2" type="ORF">JYU34_013743</name>
</gene>
<keyword evidence="3" id="KW-1185">Reference proteome</keyword>
<evidence type="ECO:0000313" key="2">
    <source>
        <dbReference type="EMBL" id="KAG7302252.1"/>
    </source>
</evidence>
<evidence type="ECO:0000256" key="1">
    <source>
        <dbReference type="SAM" id="MobiDB-lite"/>
    </source>
</evidence>
<feature type="region of interest" description="Disordered" evidence="1">
    <location>
        <begin position="130"/>
        <end position="159"/>
    </location>
</feature>
<name>A0ABQ7QAH7_PLUXY</name>
<dbReference type="Proteomes" id="UP000823941">
    <property type="component" value="Chromosome 18"/>
</dbReference>
<proteinExistence type="predicted"/>
<protein>
    <submittedName>
        <fullName evidence="2">Uncharacterized protein</fullName>
    </submittedName>
</protein>
<feature type="compositionally biased region" description="Polar residues" evidence="1">
    <location>
        <begin position="25"/>
        <end position="34"/>
    </location>
</feature>
<sequence>MSEDRSRRLSQIFDPLSRFSDLSGAGQSVSTPNSPRLLPRRQREAPPPPPRPHHPREEAEAPNWQERCLELQLELHRSRHQATRVRDMLRDKTKRLTALGSQDSLTNASVYRIQPRVGFDSSEDIQEPIKNGCNRVSNSGPSAQQSETPTTAPPVLHSSPKTAYHLQSEIHFSLLRPLFSMVSGGELIRNGPFGRQVVIGS</sequence>
<evidence type="ECO:0000313" key="3">
    <source>
        <dbReference type="Proteomes" id="UP000823941"/>
    </source>
</evidence>
<accession>A0ABQ7QAH7</accession>
<organism evidence="2 3">
    <name type="scientific">Plutella xylostella</name>
    <name type="common">Diamondback moth</name>
    <name type="synonym">Plutella maculipennis</name>
    <dbReference type="NCBI Taxonomy" id="51655"/>
    <lineage>
        <taxon>Eukaryota</taxon>
        <taxon>Metazoa</taxon>
        <taxon>Ecdysozoa</taxon>
        <taxon>Arthropoda</taxon>
        <taxon>Hexapoda</taxon>
        <taxon>Insecta</taxon>
        <taxon>Pterygota</taxon>
        <taxon>Neoptera</taxon>
        <taxon>Endopterygota</taxon>
        <taxon>Lepidoptera</taxon>
        <taxon>Glossata</taxon>
        <taxon>Ditrysia</taxon>
        <taxon>Yponomeutoidea</taxon>
        <taxon>Plutellidae</taxon>
        <taxon>Plutella</taxon>
    </lineage>
</organism>
<feature type="compositionally biased region" description="Polar residues" evidence="1">
    <location>
        <begin position="134"/>
        <end position="150"/>
    </location>
</feature>
<comment type="caution">
    <text evidence="2">The sequence shown here is derived from an EMBL/GenBank/DDBJ whole genome shotgun (WGS) entry which is preliminary data.</text>
</comment>
<dbReference type="EMBL" id="JAHIBW010000018">
    <property type="protein sequence ID" value="KAG7302252.1"/>
    <property type="molecule type" value="Genomic_DNA"/>
</dbReference>
<reference evidence="2 3" key="1">
    <citation type="submission" date="2021-06" db="EMBL/GenBank/DDBJ databases">
        <title>A haploid diamondback moth (Plutella xylostella L.) genome assembly resolves 31 chromosomes and identifies a diamide resistance mutation.</title>
        <authorList>
            <person name="Ward C.M."/>
            <person name="Perry K.D."/>
            <person name="Baker G."/>
            <person name="Powis K."/>
            <person name="Heckel D.G."/>
            <person name="Baxter S.W."/>
        </authorList>
    </citation>
    <scope>NUCLEOTIDE SEQUENCE [LARGE SCALE GENOMIC DNA]</scope>
    <source>
        <strain evidence="2 3">LV</strain>
        <tissue evidence="2">Single pupa</tissue>
    </source>
</reference>